<comment type="caution">
    <text evidence="1">The sequence shown here is derived from an EMBL/GenBank/DDBJ whole genome shotgun (WGS) entry which is preliminary data.</text>
</comment>
<evidence type="ECO:0000313" key="1">
    <source>
        <dbReference type="EMBL" id="CAG9703510.1"/>
    </source>
</evidence>
<dbReference type="AlphaFoldDB" id="A0AA86JE55"/>
<protein>
    <submittedName>
        <fullName evidence="1">Uncharacterized protein</fullName>
    </submittedName>
</protein>
<name>A0AA86JE55_9CLOT</name>
<proteinExistence type="predicted"/>
<evidence type="ECO:0000313" key="2">
    <source>
        <dbReference type="Proteomes" id="UP000789738"/>
    </source>
</evidence>
<organism evidence="1 2">
    <name type="scientific">Clostridium neonatale</name>
    <dbReference type="NCBI Taxonomy" id="137838"/>
    <lineage>
        <taxon>Bacteria</taxon>
        <taxon>Bacillati</taxon>
        <taxon>Bacillota</taxon>
        <taxon>Clostridia</taxon>
        <taxon>Eubacteriales</taxon>
        <taxon>Clostridiaceae</taxon>
        <taxon>Clostridium</taxon>
    </lineage>
</organism>
<gene>
    <name evidence="1" type="ORF">CNEO_40673</name>
</gene>
<dbReference type="RefSeq" id="WP_210886221.1">
    <property type="nucleotide sequence ID" value="NZ_CAKJVE010000004.1"/>
</dbReference>
<dbReference type="Proteomes" id="UP000789738">
    <property type="component" value="Unassembled WGS sequence"/>
</dbReference>
<dbReference type="EMBL" id="CAKJVE010000004">
    <property type="protein sequence ID" value="CAG9703510.1"/>
    <property type="molecule type" value="Genomic_DNA"/>
</dbReference>
<reference evidence="1" key="1">
    <citation type="submission" date="2021-10" db="EMBL/GenBank/DDBJ databases">
        <authorList>
            <person name="Mesa V."/>
        </authorList>
    </citation>
    <scope>NUCLEOTIDE SEQUENCE</scope>
    <source>
        <strain evidence="1">CC3_PB</strain>
    </source>
</reference>
<accession>A0AA86JE55</accession>
<sequence length="178" mass="21613">MGIKKNEYRNFYFGTGIEYFFVSQFYLMGYEAYTTNPDIGYDLVVTNRCRMKYRNEEVINYNIQIKSLIRIKNFTKFYISIENFNMLENNKNAALICVYHKPIMEADPCSLVYDRTNSIEIDKTLEKGFMESFIEDYHSYSIEDAERNFKFVDFNVKYFWLNSEHLKRLKKKSFYRRL</sequence>